<proteinExistence type="predicted"/>
<sequence>MGWVVLGTFGIMWVLIVLIHFSGHSGGCLEGERRGLLEFKDFLKSNGADADRVLPTWAEKPAEHHPNECCDWERVTCDPTTGHVTELSLHNIRDISGEEYFYRSSGFFGSEKDFREYHQNRIWFINVSVFLPFKELRNLNLSYNLFSGWIDNQGFEGLSSLRKLEKLDLGSNLFNDSNIFRYLGALASIKTLIVSDNSLGGYFPAHDLVTLRNLETLDIGNNRYLGCLPMQGFEKLSVLRKLETLNLEHNKFNNSLLPSLSALTSLKTLNLGGNKFEGLFPAHELAYLGNVETLDLSSNLISGIQELTALENLEMLELAGCGLSSLTMQDSKLLSKSSKMRHLDLSRNSFGKDILRILGALPSLKFLSLHDNAMEGPLSNQVLASFYHLKILDLQQNGFYGSVPPFIGASSLKALYLNSNKFNGSLPIQGLCELKKLEELDLSYNHIEGILPPCLSNLTSLRLFDVSGNQFTGNHLSSLLGSLNSLEYIDLRHNRFEGLFSFSSFVNHSKLEVVAITSDNDKFEVETEYKDWLPMFQLKVFVLPNCNLNKRFGDFPKFLLHQNTLSFIDLSHNNLEGSFPNWLLVNNTKLEYLSLRNNSFVGEFHLSPYYNSYTCWMDVSDNQLIGHIQLNMGEMVPYLIHINLSRNAFGGSIPSSISKMRILEILDLSSNNLSGEVPKQLVRNCRSLRSLALSNNKFHGQMFSDDFKLTQIEYLRLNDNQFTGPLTNVVFNLSKLSMLDISNNNMSGKILDSMNNMIRLRTLIMRNNAFNGQFPCALIPNVFMDISHNSFSGTLTSCSNPNLGVLEHVHLQGNHFTEFIPEALINLSKLVTLDVSDNNLSGSIPQSIRLLANLSILILRGNQLGGSIPTQLCQLNKISLMDLSKNSFTGSIPSCLSNITFGAIGATDLAFAQTPLEFYSTRHIFYVYENVLLPHLDMIFEIGGPDGSYDKVDEVEFVTKSRTNSYRAGSILNFMSGLDLSCNKLTGEIPFELGKLSSVRALNLSHNLLIGPIPKTFSNLTQIESLDLSYNNLSGNIPTDLINLNFLAVFIVAHNNLSGKILDRKAQFGTFEASSYEGNPFLCGPPLENNCTAIVNLPYSPTTASLDETKGEWYDIDEVAFSASFVGTYITFLFGFAVVLYINPYWRQRWFYLIEEGMWSSYYFVCDTVYKLLRFQPSV</sequence>
<reference evidence="1 2" key="1">
    <citation type="journal article" date="2022" name="Plant J.">
        <title>Chromosome-level genome of Camellia lanceoleosa provides a valuable resource for understanding genome evolution and self-incompatibility.</title>
        <authorList>
            <person name="Gong W."/>
            <person name="Xiao S."/>
            <person name="Wang L."/>
            <person name="Liao Z."/>
            <person name="Chang Y."/>
            <person name="Mo W."/>
            <person name="Hu G."/>
            <person name="Li W."/>
            <person name="Zhao G."/>
            <person name="Zhu H."/>
            <person name="Hu X."/>
            <person name="Ji K."/>
            <person name="Xiang X."/>
            <person name="Song Q."/>
            <person name="Yuan D."/>
            <person name="Jin S."/>
            <person name="Zhang L."/>
        </authorList>
    </citation>
    <scope>NUCLEOTIDE SEQUENCE [LARGE SCALE GENOMIC DNA]</scope>
    <source>
        <strain evidence="1">SQ_2022a</strain>
    </source>
</reference>
<accession>A0ACC0F9M6</accession>
<evidence type="ECO:0000313" key="2">
    <source>
        <dbReference type="Proteomes" id="UP001060215"/>
    </source>
</evidence>
<keyword evidence="2" id="KW-1185">Reference proteome</keyword>
<evidence type="ECO:0000313" key="1">
    <source>
        <dbReference type="EMBL" id="KAI7985359.1"/>
    </source>
</evidence>
<comment type="caution">
    <text evidence="1">The sequence shown here is derived from an EMBL/GenBank/DDBJ whole genome shotgun (WGS) entry which is preliminary data.</text>
</comment>
<protein>
    <submittedName>
        <fullName evidence="1">Receptor-like protein 13</fullName>
    </submittedName>
</protein>
<gene>
    <name evidence="1" type="ORF">LOK49_LG14G01702</name>
</gene>
<organism evidence="1 2">
    <name type="scientific">Camellia lanceoleosa</name>
    <dbReference type="NCBI Taxonomy" id="1840588"/>
    <lineage>
        <taxon>Eukaryota</taxon>
        <taxon>Viridiplantae</taxon>
        <taxon>Streptophyta</taxon>
        <taxon>Embryophyta</taxon>
        <taxon>Tracheophyta</taxon>
        <taxon>Spermatophyta</taxon>
        <taxon>Magnoliopsida</taxon>
        <taxon>eudicotyledons</taxon>
        <taxon>Gunneridae</taxon>
        <taxon>Pentapetalae</taxon>
        <taxon>asterids</taxon>
        <taxon>Ericales</taxon>
        <taxon>Theaceae</taxon>
        <taxon>Camellia</taxon>
    </lineage>
</organism>
<dbReference type="Proteomes" id="UP001060215">
    <property type="component" value="Chromosome 15"/>
</dbReference>
<dbReference type="EMBL" id="CM045772">
    <property type="protein sequence ID" value="KAI7985359.1"/>
    <property type="molecule type" value="Genomic_DNA"/>
</dbReference>
<name>A0ACC0F9M6_9ERIC</name>